<keyword evidence="3" id="KW-0479">Metal-binding</keyword>
<evidence type="ECO:0000256" key="4">
    <source>
        <dbReference type="ARBA" id="ARBA00022833"/>
    </source>
</evidence>
<dbReference type="EC" id="4.2.1.1" evidence="2"/>
<dbReference type="InterPro" id="IPR001148">
    <property type="entry name" value="CA_dom"/>
</dbReference>
<dbReference type="OrthoDB" id="429145at2759"/>
<dbReference type="PROSITE" id="PS51144">
    <property type="entry name" value="ALPHA_CA_2"/>
    <property type="match status" value="1"/>
</dbReference>
<evidence type="ECO:0000256" key="5">
    <source>
        <dbReference type="ARBA" id="ARBA00023239"/>
    </source>
</evidence>
<evidence type="ECO:0000256" key="6">
    <source>
        <dbReference type="ARBA" id="ARBA00048348"/>
    </source>
</evidence>
<dbReference type="AlphaFoldDB" id="A0A8S9ZLF0"/>
<keyword evidence="5" id="KW-0456">Lyase</keyword>
<dbReference type="Gene3D" id="3.10.200.10">
    <property type="entry name" value="Alpha carbonic anhydrase"/>
    <property type="match status" value="1"/>
</dbReference>
<dbReference type="Proteomes" id="UP000605970">
    <property type="component" value="Unassembled WGS sequence"/>
</dbReference>
<dbReference type="PANTHER" id="PTHR18952:SF265">
    <property type="entry name" value="CARBONIC ANHYDRASE"/>
    <property type="match status" value="1"/>
</dbReference>
<accession>A0A8S9ZLF0</accession>
<comment type="similarity">
    <text evidence="1">Belongs to the alpha-carbonic anhydrase family.</text>
</comment>
<evidence type="ECO:0000256" key="3">
    <source>
        <dbReference type="ARBA" id="ARBA00022723"/>
    </source>
</evidence>
<dbReference type="SMART" id="SM01057">
    <property type="entry name" value="Carb_anhydrase"/>
    <property type="match status" value="1"/>
</dbReference>
<evidence type="ECO:0000256" key="1">
    <source>
        <dbReference type="ARBA" id="ARBA00010718"/>
    </source>
</evidence>
<feature type="domain" description="Alpha-carbonic anhydrase" evidence="7">
    <location>
        <begin position="1"/>
        <end position="218"/>
    </location>
</feature>
<dbReference type="GO" id="GO:0004089">
    <property type="term" value="F:carbonate dehydratase activity"/>
    <property type="evidence" value="ECO:0007669"/>
    <property type="project" value="UniProtKB-EC"/>
</dbReference>
<sequence>MFVVVLIVETFVLKNLNLKIISFKIMSTSIIEHQEELLIKEKTEEAISCFNTSLKNKKNEEINALNNYQISLADSTTDTTKNSNNVNKNVLTVNDWDYNEFGPCGPNQWLKILTEFENKIALDSTHNLASKLPPNCCTERESSKGAENFTSSFVRYQGSLTTPPCTENVTWTVFTDPVSITKEQLSYLRNIKDCKGKLITKNYRPVQKIVDHKICLHLAS</sequence>
<dbReference type="EMBL" id="JABEBT010000063">
    <property type="protein sequence ID" value="KAF7634180.1"/>
    <property type="molecule type" value="Genomic_DNA"/>
</dbReference>
<keyword evidence="4" id="KW-0862">Zinc</keyword>
<protein>
    <recommendedName>
        <fullName evidence="2">carbonic anhydrase</fullName>
        <ecNumber evidence="2">4.2.1.1</ecNumber>
    </recommendedName>
</protein>
<evidence type="ECO:0000259" key="7">
    <source>
        <dbReference type="PROSITE" id="PS51144"/>
    </source>
</evidence>
<evidence type="ECO:0000313" key="8">
    <source>
        <dbReference type="EMBL" id="KAF7634180.1"/>
    </source>
</evidence>
<comment type="caution">
    <text evidence="8">The sequence shown here is derived from an EMBL/GenBank/DDBJ whole genome shotgun (WGS) entry which is preliminary data.</text>
</comment>
<dbReference type="GO" id="GO:0008270">
    <property type="term" value="F:zinc ion binding"/>
    <property type="evidence" value="ECO:0007669"/>
    <property type="project" value="InterPro"/>
</dbReference>
<dbReference type="PANTHER" id="PTHR18952">
    <property type="entry name" value="CARBONIC ANHYDRASE"/>
    <property type="match status" value="1"/>
</dbReference>
<reference evidence="8" key="1">
    <citation type="journal article" date="2020" name="Ecol. Evol.">
        <title>Genome structure and content of the rice root-knot nematode (Meloidogyne graminicola).</title>
        <authorList>
            <person name="Phan N.T."/>
            <person name="Danchin E.G.J."/>
            <person name="Klopp C."/>
            <person name="Perfus-Barbeoch L."/>
            <person name="Kozlowski D.K."/>
            <person name="Koutsovoulos G.D."/>
            <person name="Lopez-Roques C."/>
            <person name="Bouchez O."/>
            <person name="Zahm M."/>
            <person name="Besnard G."/>
            <person name="Bellafiore S."/>
        </authorList>
    </citation>
    <scope>NUCLEOTIDE SEQUENCE</scope>
    <source>
        <strain evidence="8">VN-18</strain>
    </source>
</reference>
<proteinExistence type="inferred from homology"/>
<dbReference type="SUPFAM" id="SSF51069">
    <property type="entry name" value="Carbonic anhydrase"/>
    <property type="match status" value="1"/>
</dbReference>
<evidence type="ECO:0000256" key="2">
    <source>
        <dbReference type="ARBA" id="ARBA00012925"/>
    </source>
</evidence>
<evidence type="ECO:0000313" key="9">
    <source>
        <dbReference type="Proteomes" id="UP000605970"/>
    </source>
</evidence>
<organism evidence="8 9">
    <name type="scientific">Meloidogyne graminicola</name>
    <dbReference type="NCBI Taxonomy" id="189291"/>
    <lineage>
        <taxon>Eukaryota</taxon>
        <taxon>Metazoa</taxon>
        <taxon>Ecdysozoa</taxon>
        <taxon>Nematoda</taxon>
        <taxon>Chromadorea</taxon>
        <taxon>Rhabditida</taxon>
        <taxon>Tylenchina</taxon>
        <taxon>Tylenchomorpha</taxon>
        <taxon>Tylenchoidea</taxon>
        <taxon>Meloidogynidae</taxon>
        <taxon>Meloidogyninae</taxon>
        <taxon>Meloidogyne</taxon>
    </lineage>
</organism>
<keyword evidence="9" id="KW-1185">Reference proteome</keyword>
<comment type="catalytic activity">
    <reaction evidence="6">
        <text>hydrogencarbonate + H(+) = CO2 + H2O</text>
        <dbReference type="Rhea" id="RHEA:10748"/>
        <dbReference type="ChEBI" id="CHEBI:15377"/>
        <dbReference type="ChEBI" id="CHEBI:15378"/>
        <dbReference type="ChEBI" id="CHEBI:16526"/>
        <dbReference type="ChEBI" id="CHEBI:17544"/>
        <dbReference type="EC" id="4.2.1.1"/>
    </reaction>
</comment>
<gene>
    <name evidence="8" type="ORF">Mgra_00006477</name>
</gene>
<dbReference type="Pfam" id="PF00194">
    <property type="entry name" value="Carb_anhydrase"/>
    <property type="match status" value="1"/>
</dbReference>
<dbReference type="InterPro" id="IPR036398">
    <property type="entry name" value="CA_dom_sf"/>
</dbReference>
<name>A0A8S9ZLF0_9BILA</name>
<dbReference type="InterPro" id="IPR023561">
    <property type="entry name" value="Carbonic_anhydrase_a-class"/>
</dbReference>